<evidence type="ECO:0000259" key="2">
    <source>
        <dbReference type="Pfam" id="PF00248"/>
    </source>
</evidence>
<dbReference type="Pfam" id="PF00248">
    <property type="entry name" value="Aldo_ket_red"/>
    <property type="match status" value="1"/>
</dbReference>
<dbReference type="SUPFAM" id="SSF51430">
    <property type="entry name" value="NAD(P)-linked oxidoreductase"/>
    <property type="match status" value="1"/>
</dbReference>
<evidence type="ECO:0000313" key="3">
    <source>
        <dbReference type="EMBL" id="GAA1676148.1"/>
    </source>
</evidence>
<name>A0ABN2GSM0_9ACTN</name>
<keyword evidence="4" id="KW-1185">Reference proteome</keyword>
<dbReference type="EMBL" id="BAAANY010000009">
    <property type="protein sequence ID" value="GAA1676148.1"/>
    <property type="molecule type" value="Genomic_DNA"/>
</dbReference>
<reference evidence="4" key="1">
    <citation type="journal article" date="2019" name="Int. J. Syst. Evol. Microbiol.">
        <title>The Global Catalogue of Microorganisms (GCM) 10K type strain sequencing project: providing services to taxonomists for standard genome sequencing and annotation.</title>
        <authorList>
            <consortium name="The Broad Institute Genomics Platform"/>
            <consortium name="The Broad Institute Genome Sequencing Center for Infectious Disease"/>
            <person name="Wu L."/>
            <person name="Ma J."/>
        </authorList>
    </citation>
    <scope>NUCLEOTIDE SEQUENCE [LARGE SCALE GENOMIC DNA]</scope>
    <source>
        <strain evidence="4">JCM 14718</strain>
    </source>
</reference>
<sequence>MRYQTLGDSGLMVSAVGLGLNNVGYRIDREQTRAVLDTAAEVGITLLDTADSYGFSAGPGASERIVGEVLKGRRDDFVLATKFGSNMSGLNGNDFGARGSRRYIRRAVEGSLQRLQTDYIDLYQYHRPDNITPIAETLAALHELVQEGKIRYIGSSNFSGWQVADAAWTAETSGLTSFISEQSEYSLARREIEREVVPAAERFGVDILPYFPLASGVLTGKVGRDRKAPKGSRLEGNFAGWLTDEAFDLVDGLGAYAKARDLSLLEVAVGGLAAQPAVGSVIAGATSPEQVRQNAAAADWEPTLEDLAELDKIAPPGVNIPFSR</sequence>
<gene>
    <name evidence="3" type="ORF">GCM10009765_26840</name>
</gene>
<dbReference type="Gene3D" id="3.20.20.100">
    <property type="entry name" value="NADP-dependent oxidoreductase domain"/>
    <property type="match status" value="1"/>
</dbReference>
<evidence type="ECO:0000256" key="1">
    <source>
        <dbReference type="ARBA" id="ARBA00023002"/>
    </source>
</evidence>
<accession>A0ABN2GSM0</accession>
<dbReference type="Proteomes" id="UP001500618">
    <property type="component" value="Unassembled WGS sequence"/>
</dbReference>
<protein>
    <submittedName>
        <fullName evidence="3">Aldo/keto reductase</fullName>
    </submittedName>
</protein>
<proteinExistence type="predicted"/>
<dbReference type="PANTHER" id="PTHR43364:SF4">
    <property type="entry name" value="NAD(P)-LINKED OXIDOREDUCTASE SUPERFAMILY PROTEIN"/>
    <property type="match status" value="1"/>
</dbReference>
<comment type="caution">
    <text evidence="3">The sequence shown here is derived from an EMBL/GenBank/DDBJ whole genome shotgun (WGS) entry which is preliminary data.</text>
</comment>
<dbReference type="InterPro" id="IPR036812">
    <property type="entry name" value="NAD(P)_OxRdtase_dom_sf"/>
</dbReference>
<dbReference type="InterPro" id="IPR023210">
    <property type="entry name" value="NADP_OxRdtase_dom"/>
</dbReference>
<evidence type="ECO:0000313" key="4">
    <source>
        <dbReference type="Proteomes" id="UP001500618"/>
    </source>
</evidence>
<dbReference type="RefSeq" id="WP_163568578.1">
    <property type="nucleotide sequence ID" value="NZ_BAAANY010000009.1"/>
</dbReference>
<organism evidence="3 4">
    <name type="scientific">Fodinicola feengrottensis</name>
    <dbReference type="NCBI Taxonomy" id="435914"/>
    <lineage>
        <taxon>Bacteria</taxon>
        <taxon>Bacillati</taxon>
        <taxon>Actinomycetota</taxon>
        <taxon>Actinomycetes</taxon>
        <taxon>Mycobacteriales</taxon>
        <taxon>Fodinicola</taxon>
    </lineage>
</organism>
<dbReference type="PANTHER" id="PTHR43364">
    <property type="entry name" value="NADH-SPECIFIC METHYLGLYOXAL REDUCTASE-RELATED"/>
    <property type="match status" value="1"/>
</dbReference>
<feature type="domain" description="NADP-dependent oxidoreductase" evidence="2">
    <location>
        <begin position="16"/>
        <end position="313"/>
    </location>
</feature>
<keyword evidence="1" id="KW-0560">Oxidoreductase</keyword>
<dbReference type="InterPro" id="IPR050523">
    <property type="entry name" value="AKR_Detox_Biosynth"/>
</dbReference>